<keyword evidence="10" id="KW-1185">Reference proteome</keyword>
<evidence type="ECO:0000256" key="7">
    <source>
        <dbReference type="RuleBase" id="RU363032"/>
    </source>
</evidence>
<evidence type="ECO:0000256" key="6">
    <source>
        <dbReference type="ARBA" id="ARBA00023136"/>
    </source>
</evidence>
<keyword evidence="3" id="KW-1003">Cell membrane</keyword>
<dbReference type="Pfam" id="PF00528">
    <property type="entry name" value="BPD_transp_1"/>
    <property type="match status" value="1"/>
</dbReference>
<dbReference type="GO" id="GO:0005886">
    <property type="term" value="C:plasma membrane"/>
    <property type="evidence" value="ECO:0007669"/>
    <property type="project" value="UniProtKB-SubCell"/>
</dbReference>
<dbReference type="InterPro" id="IPR045621">
    <property type="entry name" value="BPD_transp_1_N"/>
</dbReference>
<gene>
    <name evidence="9" type="ORF">Ana3638_02835</name>
</gene>
<keyword evidence="2 7" id="KW-0813">Transport</keyword>
<dbReference type="PANTHER" id="PTHR43163:SF6">
    <property type="entry name" value="DIPEPTIDE TRANSPORT SYSTEM PERMEASE PROTEIN DPPB-RELATED"/>
    <property type="match status" value="1"/>
</dbReference>
<evidence type="ECO:0000259" key="8">
    <source>
        <dbReference type="PROSITE" id="PS50928"/>
    </source>
</evidence>
<dbReference type="PANTHER" id="PTHR43163">
    <property type="entry name" value="DIPEPTIDE TRANSPORT SYSTEM PERMEASE PROTEIN DPPB-RELATED"/>
    <property type="match status" value="1"/>
</dbReference>
<evidence type="ECO:0000256" key="5">
    <source>
        <dbReference type="ARBA" id="ARBA00022989"/>
    </source>
</evidence>
<dbReference type="CDD" id="cd06261">
    <property type="entry name" value="TM_PBP2"/>
    <property type="match status" value="1"/>
</dbReference>
<keyword evidence="6 7" id="KW-0472">Membrane</keyword>
<evidence type="ECO:0000256" key="3">
    <source>
        <dbReference type="ARBA" id="ARBA00022475"/>
    </source>
</evidence>
<evidence type="ECO:0000256" key="4">
    <source>
        <dbReference type="ARBA" id="ARBA00022692"/>
    </source>
</evidence>
<keyword evidence="5 7" id="KW-1133">Transmembrane helix</keyword>
<feature type="transmembrane region" description="Helical" evidence="7">
    <location>
        <begin position="138"/>
        <end position="161"/>
    </location>
</feature>
<dbReference type="Pfam" id="PF19300">
    <property type="entry name" value="BPD_transp_1_N"/>
    <property type="match status" value="1"/>
</dbReference>
<reference evidence="9 10" key="1">
    <citation type="submission" date="2020-01" db="EMBL/GenBank/DDBJ databases">
        <title>Genome analysis of Anaerocolumna sp. CBA3638.</title>
        <authorList>
            <person name="Kim J."/>
            <person name="Roh S.W."/>
        </authorList>
    </citation>
    <scope>NUCLEOTIDE SEQUENCE [LARGE SCALE GENOMIC DNA]</scope>
    <source>
        <strain evidence="9 10">CBA3638</strain>
    </source>
</reference>
<keyword evidence="4 7" id="KW-0812">Transmembrane</keyword>
<dbReference type="KEGG" id="anr:Ana3638_02835"/>
<comment type="similarity">
    <text evidence="7">Belongs to the binding-protein-dependent transport system permease family.</text>
</comment>
<dbReference type="Proteomes" id="UP000464314">
    <property type="component" value="Chromosome"/>
</dbReference>
<evidence type="ECO:0000256" key="2">
    <source>
        <dbReference type="ARBA" id="ARBA00022448"/>
    </source>
</evidence>
<dbReference type="GO" id="GO:0071916">
    <property type="term" value="F:dipeptide transmembrane transporter activity"/>
    <property type="evidence" value="ECO:0007669"/>
    <property type="project" value="TreeGrafter"/>
</dbReference>
<dbReference type="PROSITE" id="PS50928">
    <property type="entry name" value="ABC_TM1"/>
    <property type="match status" value="1"/>
</dbReference>
<evidence type="ECO:0000313" key="10">
    <source>
        <dbReference type="Proteomes" id="UP000464314"/>
    </source>
</evidence>
<dbReference type="AlphaFoldDB" id="A0A6P1TII6"/>
<organism evidence="9 10">
    <name type="scientific">Anaerocolumna sedimenticola</name>
    <dbReference type="NCBI Taxonomy" id="2696063"/>
    <lineage>
        <taxon>Bacteria</taxon>
        <taxon>Bacillati</taxon>
        <taxon>Bacillota</taxon>
        <taxon>Clostridia</taxon>
        <taxon>Lachnospirales</taxon>
        <taxon>Lachnospiraceae</taxon>
        <taxon>Anaerocolumna</taxon>
    </lineage>
</organism>
<evidence type="ECO:0000313" key="9">
    <source>
        <dbReference type="EMBL" id="QHQ59861.1"/>
    </source>
</evidence>
<dbReference type="InterPro" id="IPR035906">
    <property type="entry name" value="MetI-like_sf"/>
</dbReference>
<dbReference type="Gene3D" id="1.10.3720.10">
    <property type="entry name" value="MetI-like"/>
    <property type="match status" value="1"/>
</dbReference>
<feature type="transmembrane region" description="Helical" evidence="7">
    <location>
        <begin position="176"/>
        <end position="199"/>
    </location>
</feature>
<protein>
    <submittedName>
        <fullName evidence="9">ABC transporter permease subunit</fullName>
    </submittedName>
</protein>
<proteinExistence type="inferred from homology"/>
<name>A0A6P1TII6_9FIRM</name>
<comment type="subcellular location">
    <subcellularLocation>
        <location evidence="1 7">Cell membrane</location>
        <topology evidence="1 7">Multi-pass membrane protein</topology>
    </subcellularLocation>
</comment>
<feature type="transmembrane region" description="Helical" evidence="7">
    <location>
        <begin position="234"/>
        <end position="260"/>
    </location>
</feature>
<evidence type="ECO:0000256" key="1">
    <source>
        <dbReference type="ARBA" id="ARBA00004651"/>
    </source>
</evidence>
<sequence length="312" mass="34632">MKYIIQKFTALILTLLLVSFFTFIAFQVIPGDSAVASLGTSATKEAIEALREELGLNKNIFVRYVSWLGNALQGDFGTSSQFGMPVSNLIKDRMPVTLWLAVLSIIFILILSIPLGIESAKKEGGLSDRLITLLTHTAMAIPPFFLGIIITLLFGLVLKWFTPGKYVGFKENFGQFIGYLIYPAIAIAIPKIAMVVKFLRSSLIRQLKMDYVRTARSKGNQENVILYRHVLKNAFIPVITFIAMVIADVLAGSIIIEQVFGLPGMGRMLVTAISNRDFSVVQAIVLYIAAVVILINFIVDILYQRIDPRVRP</sequence>
<dbReference type="InterPro" id="IPR000515">
    <property type="entry name" value="MetI-like"/>
</dbReference>
<dbReference type="RefSeq" id="WP_161836697.1">
    <property type="nucleotide sequence ID" value="NZ_CP048000.1"/>
</dbReference>
<feature type="transmembrane region" description="Helical" evidence="7">
    <location>
        <begin position="96"/>
        <end position="117"/>
    </location>
</feature>
<accession>A0A6P1TII6</accession>
<dbReference type="EMBL" id="CP048000">
    <property type="protein sequence ID" value="QHQ59861.1"/>
    <property type="molecule type" value="Genomic_DNA"/>
</dbReference>
<dbReference type="SUPFAM" id="SSF161098">
    <property type="entry name" value="MetI-like"/>
    <property type="match status" value="1"/>
</dbReference>
<feature type="transmembrane region" description="Helical" evidence="7">
    <location>
        <begin position="280"/>
        <end position="303"/>
    </location>
</feature>
<feature type="domain" description="ABC transmembrane type-1" evidence="8">
    <location>
        <begin position="94"/>
        <end position="299"/>
    </location>
</feature>